<dbReference type="Pfam" id="PF13191">
    <property type="entry name" value="AAA_16"/>
    <property type="match status" value="1"/>
</dbReference>
<dbReference type="EMBL" id="BAAANF010000008">
    <property type="protein sequence ID" value="GAA1680407.1"/>
    <property type="molecule type" value="Genomic_DNA"/>
</dbReference>
<evidence type="ECO:0000259" key="3">
    <source>
        <dbReference type="SMART" id="SM00421"/>
    </source>
</evidence>
<proteinExistence type="predicted"/>
<dbReference type="PANTHER" id="PTHR16305">
    <property type="entry name" value="TESTICULAR SOLUBLE ADENYLYL CYCLASE"/>
    <property type="match status" value="1"/>
</dbReference>
<evidence type="ECO:0000313" key="4">
    <source>
        <dbReference type="EMBL" id="GAA1680407.1"/>
    </source>
</evidence>
<gene>
    <name evidence="4" type="ORF">GCM10009745_25520</name>
</gene>
<keyword evidence="2" id="KW-0067">ATP-binding</keyword>
<comment type="caution">
    <text evidence="4">The sequence shown here is derived from an EMBL/GenBank/DDBJ whole genome shotgun (WGS) entry which is preliminary data.</text>
</comment>
<dbReference type="InterPro" id="IPR011990">
    <property type="entry name" value="TPR-like_helical_dom_sf"/>
</dbReference>
<feature type="domain" description="HTH luxR-type" evidence="3">
    <location>
        <begin position="937"/>
        <end position="994"/>
    </location>
</feature>
<name>A0ABP4T0Q3_9ACTN</name>
<dbReference type="SUPFAM" id="SSF46894">
    <property type="entry name" value="C-terminal effector domain of the bipartite response regulators"/>
    <property type="match status" value="1"/>
</dbReference>
<dbReference type="InterPro" id="IPR041664">
    <property type="entry name" value="AAA_16"/>
</dbReference>
<dbReference type="Gene3D" id="1.10.10.10">
    <property type="entry name" value="Winged helix-like DNA-binding domain superfamily/Winged helix DNA-binding domain"/>
    <property type="match status" value="1"/>
</dbReference>
<dbReference type="InterPro" id="IPR000792">
    <property type="entry name" value="Tscrpt_reg_LuxR_C"/>
</dbReference>
<dbReference type="InterPro" id="IPR027417">
    <property type="entry name" value="P-loop_NTPase"/>
</dbReference>
<dbReference type="InterPro" id="IPR036388">
    <property type="entry name" value="WH-like_DNA-bd_sf"/>
</dbReference>
<dbReference type="Pfam" id="PF00196">
    <property type="entry name" value="GerE"/>
    <property type="match status" value="1"/>
</dbReference>
<evidence type="ECO:0000256" key="1">
    <source>
        <dbReference type="ARBA" id="ARBA00022741"/>
    </source>
</evidence>
<dbReference type="SUPFAM" id="SSF52540">
    <property type="entry name" value="P-loop containing nucleoside triphosphate hydrolases"/>
    <property type="match status" value="1"/>
</dbReference>
<protein>
    <recommendedName>
        <fullName evidence="3">HTH luxR-type domain-containing protein</fullName>
    </recommendedName>
</protein>
<dbReference type="Gene3D" id="3.40.50.300">
    <property type="entry name" value="P-loop containing nucleotide triphosphate hydrolases"/>
    <property type="match status" value="1"/>
</dbReference>
<dbReference type="PANTHER" id="PTHR16305:SF28">
    <property type="entry name" value="GUANYLATE CYCLASE DOMAIN-CONTAINING PROTEIN"/>
    <property type="match status" value="1"/>
</dbReference>
<reference evidence="5" key="1">
    <citation type="journal article" date="2019" name="Int. J. Syst. Evol. Microbiol.">
        <title>The Global Catalogue of Microorganisms (GCM) 10K type strain sequencing project: providing services to taxonomists for standard genome sequencing and annotation.</title>
        <authorList>
            <consortium name="The Broad Institute Genomics Platform"/>
            <consortium name="The Broad Institute Genome Sequencing Center for Infectious Disease"/>
            <person name="Wu L."/>
            <person name="Ma J."/>
        </authorList>
    </citation>
    <scope>NUCLEOTIDE SEQUENCE [LARGE SCALE GENOMIC DNA]</scope>
    <source>
        <strain evidence="5">JCM 14307</strain>
    </source>
</reference>
<sequence>MIGAAFRSTGRADPLRTQQSVVTVAPMQTRSPKVVGRDGEIDGLHRLLGSTRVGRGGAVFLVGEAGIGKSRLAAVATAQALDDGMATLRGRVGALGATVPFRPLSEALLSLIRRGEMPTPDGLGPYQKVLGRLVPDWDDGTAHEAAISAVVLGEAVLRLLALAGKDRGCLLVLEDLHGSDPETLAVIEYLLDNLDDQPIALIATVRPGTGAAQELVELSAQRGTAGLLHIGPLVHAEVGELAAGCLEIPAGNLPATLVDRLWQDSAGIPFIVEELLQEASRTGQLMSKEDGSVQVVDGLHTNVPAAVVRSISSRTNQLGPEARDLLVLAAVIGHRFPLSVVRQATGTDERLLLATLRAGLAAQLVGPDEPVPDWYAFRHPLTADALLAGLTPSERATLALRCADAIEELHPGLPGEWCPMVAELAEAGGDPSRAGRLFAESGRRSFDEGSMASAVNLLRRANMLLADDSDPSYRAEVLGSLLIGLSETGQFEGGPEHLETIEEMADRGLDSRKIAALHVKLANLEHMAGRWSAALTHVATARSLLGVHASDADLAPVDAIAAHLELARSSPGRLQVATELATRAAEAAERANLPAVACEALQLLGILARERDLDQSIDYFHRARLVAEEHAMTFLRVCSHIYQAGSICLASGSIRELEQARQQALRIGAIPLMYEVDGILGQQAILRAEYGRAAVIINDCLEVTRRLRLGRSASYFLATKAILEAHQGRRAAMEETLAEVANWGGERASYELPYSYGLARTFCALLEENRELADSDLAQALAYDAQNPTTLHTSGRNGLALLLGVLAGRNSWPHFEVVTATAASGMRWNKQFVQMAHAILLGRDGQVEAAGAKMTEALETSSLYPMARHLGMRLVAESAHADGWGDPVGWLRQAEEYFHGAGIQPVSSACRSLLRQLGATVSQRRSGSDLVPADLRRLGITTREYEVCRLLVDRIGNKSIASRLHISPRTVEKHVASLMTKTQQPDREALSSFARTVLQD</sequence>
<dbReference type="Proteomes" id="UP001500280">
    <property type="component" value="Unassembled WGS sequence"/>
</dbReference>
<keyword evidence="5" id="KW-1185">Reference proteome</keyword>
<dbReference type="InterPro" id="IPR016032">
    <property type="entry name" value="Sig_transdc_resp-reg_C-effctor"/>
</dbReference>
<dbReference type="Gene3D" id="1.25.40.10">
    <property type="entry name" value="Tetratricopeptide repeat domain"/>
    <property type="match status" value="1"/>
</dbReference>
<accession>A0ABP4T0Q3</accession>
<organism evidence="4 5">
    <name type="scientific">Kribbella yunnanensis</name>
    <dbReference type="NCBI Taxonomy" id="190194"/>
    <lineage>
        <taxon>Bacteria</taxon>
        <taxon>Bacillati</taxon>
        <taxon>Actinomycetota</taxon>
        <taxon>Actinomycetes</taxon>
        <taxon>Propionibacteriales</taxon>
        <taxon>Kribbellaceae</taxon>
        <taxon>Kribbella</taxon>
    </lineage>
</organism>
<dbReference type="SMART" id="SM00421">
    <property type="entry name" value="HTH_LUXR"/>
    <property type="match status" value="1"/>
</dbReference>
<keyword evidence="1" id="KW-0547">Nucleotide-binding</keyword>
<evidence type="ECO:0000313" key="5">
    <source>
        <dbReference type="Proteomes" id="UP001500280"/>
    </source>
</evidence>
<evidence type="ECO:0000256" key="2">
    <source>
        <dbReference type="ARBA" id="ARBA00022840"/>
    </source>
</evidence>